<dbReference type="InterPro" id="IPR003959">
    <property type="entry name" value="ATPase_AAA_core"/>
</dbReference>
<accession>A0A0F9Q2Y9</accession>
<dbReference type="CDD" id="cd19497">
    <property type="entry name" value="RecA-like_ClpX"/>
    <property type="match status" value="1"/>
</dbReference>
<dbReference type="SUPFAM" id="SSF52540">
    <property type="entry name" value="P-loop containing nucleoside triphosphate hydrolases"/>
    <property type="match status" value="1"/>
</dbReference>
<dbReference type="Gene3D" id="3.40.50.300">
    <property type="entry name" value="P-loop containing nucleotide triphosphate hydrolases"/>
    <property type="match status" value="1"/>
</dbReference>
<dbReference type="Pfam" id="PF10431">
    <property type="entry name" value="ClpB_D2-small"/>
    <property type="match status" value="1"/>
</dbReference>
<evidence type="ECO:0000259" key="6">
    <source>
        <dbReference type="PROSITE" id="PS51902"/>
    </source>
</evidence>
<dbReference type="InterPro" id="IPR027417">
    <property type="entry name" value="P-loop_NTPase"/>
</dbReference>
<dbReference type="PROSITE" id="PS51902">
    <property type="entry name" value="CLPX_ZB"/>
    <property type="match status" value="1"/>
</dbReference>
<dbReference type="GO" id="GO:0051603">
    <property type="term" value="P:proteolysis involved in protein catabolic process"/>
    <property type="evidence" value="ECO:0007669"/>
    <property type="project" value="TreeGrafter"/>
</dbReference>
<dbReference type="Pfam" id="PF06689">
    <property type="entry name" value="zf-C4_ClpX"/>
    <property type="match status" value="1"/>
</dbReference>
<keyword evidence="2" id="KW-0547">Nucleotide-binding</keyword>
<dbReference type="HAMAP" id="MF_00175">
    <property type="entry name" value="ClpX"/>
    <property type="match status" value="1"/>
</dbReference>
<dbReference type="NCBIfam" id="TIGR00382">
    <property type="entry name" value="clpX"/>
    <property type="match status" value="1"/>
</dbReference>
<keyword evidence="4" id="KW-0067">ATP-binding</keyword>
<dbReference type="SMART" id="SM00994">
    <property type="entry name" value="zf-C4_ClpX"/>
    <property type="match status" value="1"/>
</dbReference>
<proteinExistence type="inferred from homology"/>
<dbReference type="SUPFAM" id="SSF57716">
    <property type="entry name" value="Glucocorticoid receptor-like (DNA-binding domain)"/>
    <property type="match status" value="1"/>
</dbReference>
<dbReference type="PROSITE" id="PS00676">
    <property type="entry name" value="SIGMA54_INTERACT_2"/>
    <property type="match status" value="1"/>
</dbReference>
<dbReference type="GO" id="GO:0005524">
    <property type="term" value="F:ATP binding"/>
    <property type="evidence" value="ECO:0007669"/>
    <property type="project" value="UniProtKB-KW"/>
</dbReference>
<dbReference type="FunFam" id="1.10.8.60:FF:000002">
    <property type="entry name" value="ATP-dependent Clp protease ATP-binding subunit ClpX"/>
    <property type="match status" value="1"/>
</dbReference>
<dbReference type="InterPro" id="IPR004487">
    <property type="entry name" value="Clp_protease_ATP-bd_su_ClpX"/>
</dbReference>
<dbReference type="SMART" id="SM00382">
    <property type="entry name" value="AAA"/>
    <property type="match status" value="1"/>
</dbReference>
<dbReference type="FunFam" id="3.40.50.300:FF:000005">
    <property type="entry name" value="ATP-dependent Clp protease ATP-binding subunit ClpX"/>
    <property type="match status" value="1"/>
</dbReference>
<evidence type="ECO:0000256" key="4">
    <source>
        <dbReference type="ARBA" id="ARBA00022840"/>
    </source>
</evidence>
<organism evidence="7">
    <name type="scientific">marine sediment metagenome</name>
    <dbReference type="NCBI Taxonomy" id="412755"/>
    <lineage>
        <taxon>unclassified sequences</taxon>
        <taxon>metagenomes</taxon>
        <taxon>ecological metagenomes</taxon>
    </lineage>
</organism>
<keyword evidence="5" id="KW-0143">Chaperone</keyword>
<protein>
    <recommendedName>
        <fullName evidence="6">ClpX-type ZB domain-containing protein</fullName>
    </recommendedName>
</protein>
<evidence type="ECO:0000256" key="3">
    <source>
        <dbReference type="ARBA" id="ARBA00022833"/>
    </source>
</evidence>
<keyword evidence="1" id="KW-0479">Metal-binding</keyword>
<dbReference type="GO" id="GO:0051082">
    <property type="term" value="F:unfolded protein binding"/>
    <property type="evidence" value="ECO:0007669"/>
    <property type="project" value="InterPro"/>
</dbReference>
<dbReference type="InterPro" id="IPR038366">
    <property type="entry name" value="Znf_CppX_C4_sf"/>
</dbReference>
<dbReference type="InterPro" id="IPR050052">
    <property type="entry name" value="ATP-dep_Clp_protease_ClpX"/>
</dbReference>
<dbReference type="InterPro" id="IPR059188">
    <property type="entry name" value="Znf_CLPX-like"/>
</dbReference>
<evidence type="ECO:0000256" key="1">
    <source>
        <dbReference type="ARBA" id="ARBA00022723"/>
    </source>
</evidence>
<dbReference type="Gene3D" id="6.20.220.10">
    <property type="entry name" value="ClpX chaperone, C4-type zinc finger domain"/>
    <property type="match status" value="1"/>
</dbReference>
<evidence type="ECO:0000256" key="5">
    <source>
        <dbReference type="ARBA" id="ARBA00023186"/>
    </source>
</evidence>
<dbReference type="GO" id="GO:0140662">
    <property type="term" value="F:ATP-dependent protein folding chaperone"/>
    <property type="evidence" value="ECO:0007669"/>
    <property type="project" value="InterPro"/>
</dbReference>
<evidence type="ECO:0000313" key="7">
    <source>
        <dbReference type="EMBL" id="KKN36854.1"/>
    </source>
</evidence>
<keyword evidence="3" id="KW-0862">Zinc</keyword>
<dbReference type="GO" id="GO:0008270">
    <property type="term" value="F:zinc ion binding"/>
    <property type="evidence" value="ECO:0007669"/>
    <property type="project" value="InterPro"/>
</dbReference>
<dbReference type="InterPro" id="IPR019489">
    <property type="entry name" value="Clp_ATPase_C"/>
</dbReference>
<dbReference type="Pfam" id="PF07724">
    <property type="entry name" value="AAA_2"/>
    <property type="match status" value="1"/>
</dbReference>
<sequence length="416" mass="45692">MSSDKKVECSFCTKTQDEVKKLIAGNDVYICDECISVCYDIIVEDNMPSVKADGSIPSPKKIKEFLDLYVIGQHYAKMVLSVAVHNHYKRLENPMIDDVELEKSNVLFLGPTGCGKTLLARTIARMLDIPFAIADATSLTEAGYVGDDVENIIVKLVQAADGDVEKAQKGIVYVDEIDKLARRGDSASITRDVGGEGVQQALLKVLEGTVCRVPPQGGRKHPNQEMVDVDTTNILFIVGGAFVGLDKVIEARKNTGASMGFGADVKAKADDRDDLSHLLQEVEPKDLHKFGLIPELVGRIPVRAALKELTEEELVRVIIEPNNAISKQFIKMFGLENVELEFTTDSLEAVAKMCITDKTGARGLRSIFEKRLLQIQYDLPDLADQGTTKIIINADVINNKTTPMMLQNTKPNNTAK</sequence>
<dbReference type="InterPro" id="IPR025943">
    <property type="entry name" value="Sigma_54_int_dom_ATP-bd_2"/>
</dbReference>
<name>A0A0F9Q2Y9_9ZZZZ</name>
<dbReference type="Gene3D" id="1.10.8.60">
    <property type="match status" value="1"/>
</dbReference>
<evidence type="ECO:0000256" key="2">
    <source>
        <dbReference type="ARBA" id="ARBA00022741"/>
    </source>
</evidence>
<reference evidence="7" key="1">
    <citation type="journal article" date="2015" name="Nature">
        <title>Complex archaea that bridge the gap between prokaryotes and eukaryotes.</title>
        <authorList>
            <person name="Spang A."/>
            <person name="Saw J.H."/>
            <person name="Jorgensen S.L."/>
            <person name="Zaremba-Niedzwiedzka K."/>
            <person name="Martijn J."/>
            <person name="Lind A.E."/>
            <person name="van Eijk R."/>
            <person name="Schleper C."/>
            <person name="Guy L."/>
            <person name="Ettema T.J."/>
        </authorList>
    </citation>
    <scope>NUCLEOTIDE SEQUENCE</scope>
</reference>
<feature type="domain" description="ClpX-type ZB" evidence="6">
    <location>
        <begin position="1"/>
        <end position="50"/>
    </location>
</feature>
<comment type="caution">
    <text evidence="7">The sequence shown here is derived from an EMBL/GenBank/DDBJ whole genome shotgun (WGS) entry which is preliminary data.</text>
</comment>
<dbReference type="InterPro" id="IPR046425">
    <property type="entry name" value="ClpX_bact"/>
</dbReference>
<dbReference type="PANTHER" id="PTHR48102">
    <property type="entry name" value="ATP-DEPENDENT CLP PROTEASE ATP-BINDING SUBUNIT CLPX-LIKE, MITOCHONDRIAL-RELATED"/>
    <property type="match status" value="1"/>
</dbReference>
<gene>
    <name evidence="7" type="ORF">LCGC14_0769460</name>
</gene>
<dbReference type="SMART" id="SM01086">
    <property type="entry name" value="ClpB_D2-small"/>
    <property type="match status" value="1"/>
</dbReference>
<dbReference type="InterPro" id="IPR010603">
    <property type="entry name" value="Znf_CppX_C4"/>
</dbReference>
<dbReference type="InterPro" id="IPR003593">
    <property type="entry name" value="AAA+_ATPase"/>
</dbReference>
<dbReference type="GO" id="GO:0016887">
    <property type="term" value="F:ATP hydrolysis activity"/>
    <property type="evidence" value="ECO:0007669"/>
    <property type="project" value="InterPro"/>
</dbReference>
<dbReference type="PANTHER" id="PTHR48102:SF7">
    <property type="entry name" value="ATP-DEPENDENT CLP PROTEASE ATP-BINDING SUBUNIT CLPX-LIKE, MITOCHONDRIAL"/>
    <property type="match status" value="1"/>
</dbReference>
<dbReference type="AlphaFoldDB" id="A0A0F9Q2Y9"/>
<dbReference type="EMBL" id="LAZR01001938">
    <property type="protein sequence ID" value="KKN36854.1"/>
    <property type="molecule type" value="Genomic_DNA"/>
</dbReference>
<dbReference type="GO" id="GO:0046983">
    <property type="term" value="F:protein dimerization activity"/>
    <property type="evidence" value="ECO:0007669"/>
    <property type="project" value="InterPro"/>
</dbReference>
<dbReference type="NCBIfam" id="NF003745">
    <property type="entry name" value="PRK05342.1"/>
    <property type="match status" value="1"/>
</dbReference>